<evidence type="ECO:0000313" key="6">
    <source>
        <dbReference type="EMBL" id="WPL15968.1"/>
    </source>
</evidence>
<dbReference type="RefSeq" id="WP_328986516.1">
    <property type="nucleotide sequence ID" value="NZ_CP121472.1"/>
</dbReference>
<dbReference type="Pfam" id="PF25954">
    <property type="entry name" value="Beta-barrel_RND_2"/>
    <property type="match status" value="1"/>
</dbReference>
<evidence type="ECO:0000256" key="2">
    <source>
        <dbReference type="ARBA" id="ARBA00023054"/>
    </source>
</evidence>
<feature type="transmembrane region" description="Helical" evidence="4">
    <location>
        <begin position="396"/>
        <end position="417"/>
    </location>
</feature>
<feature type="transmembrane region" description="Helical" evidence="4">
    <location>
        <begin position="367"/>
        <end position="390"/>
    </location>
</feature>
<name>A0ABZ0S4L4_9GAMM</name>
<gene>
    <name evidence="6" type="ORF">Thiowin_00898</name>
</gene>
<keyword evidence="4" id="KW-1133">Transmembrane helix</keyword>
<feature type="region of interest" description="Disordered" evidence="3">
    <location>
        <begin position="423"/>
        <end position="473"/>
    </location>
</feature>
<dbReference type="InterPro" id="IPR058792">
    <property type="entry name" value="Beta-barrel_RND_2"/>
</dbReference>
<evidence type="ECO:0000256" key="3">
    <source>
        <dbReference type="SAM" id="MobiDB-lite"/>
    </source>
</evidence>
<dbReference type="Proteomes" id="UP001432180">
    <property type="component" value="Chromosome"/>
</dbReference>
<dbReference type="PANTHER" id="PTHR32347">
    <property type="entry name" value="EFFLUX SYSTEM COMPONENT YKNX-RELATED"/>
    <property type="match status" value="1"/>
</dbReference>
<dbReference type="InterPro" id="IPR050465">
    <property type="entry name" value="UPF0194_transport"/>
</dbReference>
<dbReference type="Gene3D" id="2.40.30.170">
    <property type="match status" value="1"/>
</dbReference>
<dbReference type="PANTHER" id="PTHR32347:SF23">
    <property type="entry name" value="BLL5650 PROTEIN"/>
    <property type="match status" value="1"/>
</dbReference>
<keyword evidence="2" id="KW-0175">Coiled coil</keyword>
<feature type="domain" description="CusB-like beta-barrel" evidence="5">
    <location>
        <begin position="713"/>
        <end position="788"/>
    </location>
</feature>
<keyword evidence="7" id="KW-1185">Reference proteome</keyword>
<accession>A0ABZ0S4L4</accession>
<comment type="subcellular location">
    <subcellularLocation>
        <location evidence="1">Cell envelope</location>
    </subcellularLocation>
</comment>
<evidence type="ECO:0000259" key="5">
    <source>
        <dbReference type="Pfam" id="PF25954"/>
    </source>
</evidence>
<feature type="transmembrane region" description="Helical" evidence="4">
    <location>
        <begin position="274"/>
        <end position="291"/>
    </location>
</feature>
<evidence type="ECO:0000313" key="7">
    <source>
        <dbReference type="Proteomes" id="UP001432180"/>
    </source>
</evidence>
<proteinExistence type="predicted"/>
<feature type="compositionally biased region" description="Basic and acidic residues" evidence="3">
    <location>
        <begin position="120"/>
        <end position="133"/>
    </location>
</feature>
<feature type="compositionally biased region" description="Low complexity" evidence="3">
    <location>
        <begin position="91"/>
        <end position="105"/>
    </location>
</feature>
<keyword evidence="4" id="KW-0812">Transmembrane</keyword>
<evidence type="ECO:0000256" key="1">
    <source>
        <dbReference type="ARBA" id="ARBA00004196"/>
    </source>
</evidence>
<protein>
    <submittedName>
        <fullName evidence="6">Efflux pump membrane fusion protein</fullName>
    </submittedName>
</protein>
<feature type="transmembrane region" description="Helical" evidence="4">
    <location>
        <begin position="170"/>
        <end position="188"/>
    </location>
</feature>
<sequence length="815" mass="90600">MREDLVLSWSRDHTSLHVRDPITEKIFEFGVEEAFLIESLRNPYDPRALMAEFQAKFDREEDPQALLEFLDILQGWGLLRESQGQDRDSPQPRAASSSLAPRASQVDPHPIKPLQPNGEEGPREAESNQRDAMPELQEEAEKTAQPGHWHLLRPEPVADALLRLMQPLRFFVWLIPLFLLYAVVAVWLNRDLVADSLASARLQFGLLGHLIFMGFTINLSIQIMRALVARRYGLKVPSFGLILAFGLIPRFNAQILLTPETTRLQRMWLSATPLLVRMVLFSLGTTFWLAMRPSGSLLSTIGAKLALIAAISFLLAATPLWSSDSYRLLANYARNPNLRERAKGALRALIFGRPRVLEKYFKDSPALVLFGAASVVFPATLIALIASILAKRLESNYQGAGVALFLFLAVYVTRHLLRQRAAERGDAPPARASRFESRNTMSKLPSKASPGRRETTSNSAFGPASGPGSDGGTKKSMFRVVRRSLFPLLLIACLFLPYPYEVGGNAAVLPSARHEIYPSQEGIVDRVFFSGGEWLSEGTVIAAMANHRQQKDVLATESAIEAKRHEIARLRTTPSAESIHLAEKQLEIARLESQYSIDKAERIEKLFNQGSVSVQSNEDAKKERDVAAQKVAESLANLDALKAQINPNEIAAEQAALDKLEQELTFFREELLRTYLRMPITGRIVTQNLQNLRSKYLAEGELFAVVEDARQVRVEIDVPESDISAVNLGSQVRFKAWMNPYQAFSGTVTEIAPEATAETFGPIVKVVAILPNPDGSLKTGMSGYGKIAAGDTLVIIAFTKALVRFFLIEIWSWLP</sequence>
<feature type="region of interest" description="Disordered" evidence="3">
    <location>
        <begin position="82"/>
        <end position="148"/>
    </location>
</feature>
<feature type="transmembrane region" description="Helical" evidence="4">
    <location>
        <begin position="200"/>
        <end position="221"/>
    </location>
</feature>
<dbReference type="EMBL" id="CP121472">
    <property type="protein sequence ID" value="WPL15968.1"/>
    <property type="molecule type" value="Genomic_DNA"/>
</dbReference>
<evidence type="ECO:0000256" key="4">
    <source>
        <dbReference type="SAM" id="Phobius"/>
    </source>
</evidence>
<reference evidence="6 7" key="1">
    <citation type="journal article" date="2023" name="Microorganisms">
        <title>Thiorhodovibrio frisius and Trv. litoralis spp. nov., Two Novel Members from a Clade of Fastidious Purple Sulfur Bacteria That Exhibit Unique Red-Shifted Light-Harvesting Capabilities.</title>
        <authorList>
            <person name="Methner A."/>
            <person name="Kuzyk S.B."/>
            <person name="Petersen J."/>
            <person name="Bauer S."/>
            <person name="Brinkmann H."/>
            <person name="Sichau K."/>
            <person name="Wanner G."/>
            <person name="Wolf J."/>
            <person name="Neumann-Schaal M."/>
            <person name="Henke P."/>
            <person name="Tank M."/>
            <person name="Sproer C."/>
            <person name="Bunk B."/>
            <person name="Overmann J."/>
        </authorList>
    </citation>
    <scope>NUCLEOTIDE SEQUENCE [LARGE SCALE GENOMIC DNA]</scope>
    <source>
        <strain evidence="6 7">DSM 6702</strain>
    </source>
</reference>
<keyword evidence="4" id="KW-0472">Membrane</keyword>
<organism evidence="6 7">
    <name type="scientific">Thiorhodovibrio winogradskyi</name>
    <dbReference type="NCBI Taxonomy" id="77007"/>
    <lineage>
        <taxon>Bacteria</taxon>
        <taxon>Pseudomonadati</taxon>
        <taxon>Pseudomonadota</taxon>
        <taxon>Gammaproteobacteria</taxon>
        <taxon>Chromatiales</taxon>
        <taxon>Chromatiaceae</taxon>
        <taxon>Thiorhodovibrio</taxon>
    </lineage>
</organism>
<feature type="transmembrane region" description="Helical" evidence="4">
    <location>
        <begin position="297"/>
        <end position="317"/>
    </location>
</feature>